<keyword evidence="1" id="KW-0347">Helicase</keyword>
<feature type="domain" description="DNA helicase Pif1-like 2B" evidence="3">
    <location>
        <begin position="407"/>
        <end position="443"/>
    </location>
</feature>
<dbReference type="Pfam" id="PF05970">
    <property type="entry name" value="PIF1"/>
    <property type="match status" value="1"/>
</dbReference>
<keyword evidence="1" id="KW-0067">ATP-binding</keyword>
<dbReference type="GO" id="GO:0006281">
    <property type="term" value="P:DNA repair"/>
    <property type="evidence" value="ECO:0007669"/>
    <property type="project" value="UniProtKB-KW"/>
</dbReference>
<dbReference type="PANTHER" id="PTHR47642">
    <property type="entry name" value="ATP-DEPENDENT DNA HELICASE"/>
    <property type="match status" value="1"/>
</dbReference>
<dbReference type="GO" id="GO:0000723">
    <property type="term" value="P:telomere maintenance"/>
    <property type="evidence" value="ECO:0007669"/>
    <property type="project" value="InterPro"/>
</dbReference>
<evidence type="ECO:0000256" key="1">
    <source>
        <dbReference type="RuleBase" id="RU363044"/>
    </source>
</evidence>
<comment type="similarity">
    <text evidence="1">Belongs to the helicase family.</text>
</comment>
<protein>
    <recommendedName>
        <fullName evidence="1">ATP-dependent DNA helicase</fullName>
        <ecNumber evidence="1">5.6.2.3</ecNumber>
    </recommendedName>
</protein>
<comment type="cofactor">
    <cofactor evidence="1">
        <name>Mg(2+)</name>
        <dbReference type="ChEBI" id="CHEBI:18420"/>
    </cofactor>
</comment>
<gene>
    <name evidence="4" type="ORF">EVEC_LOCUS7925</name>
</gene>
<keyword evidence="1" id="KW-0233">DNA recombination</keyword>
<sequence>MPENGGETVASPSSTLHCCELECDVKISSTCSTQQRGSISSKNAVVTLGRNLRRSGLKHVSYLLQNCTVHGKMVRKGCGSVEIPSKQLALLYERGNWSKYFFDRNSVEEIRQLRSFSSSFYFAESMNEQVMIMIVIFFNDRLRGFATDDRLLSPSTSGPKKAESVLELTAEQKAVVRSVIGGKKNVFFTGSAGTGKSLVLRRIIELLPAATTFVTASTGVAACFIGGSTLHSFGGFGNGCGTKEQCAELVLNNNARIQWKRCQHLIIDEISMIDADYFEKLEYVARKVKKNDKPFGGIQLVITGDFLQLPPVTSGSEEKKFCFMCEAWSRCITETFLLRQVKRQSDDTFIKILEQVRVGRYGLNFESFMVSDFSDSGVMPTHLCTHAADVDLINANQLKALSDSKRFLVVKRLSLKIGAQVMLIKNLDLSRSLSNGSRGVVKSFSSRGYPIVNFLAPDSNEHFRFQVRVPGFEEPLVRIQLPLQLAWALSIHKSQGLTLDAVELSLSRVFADGQAYVALSRARSLDSVRLLDFNPTSIRANADVMKYYERQVSWSIAAAANKLVKLHYSF</sequence>
<dbReference type="GO" id="GO:0006310">
    <property type="term" value="P:DNA recombination"/>
    <property type="evidence" value="ECO:0007669"/>
    <property type="project" value="UniProtKB-KW"/>
</dbReference>
<dbReference type="Gene3D" id="3.40.50.300">
    <property type="entry name" value="P-loop containing nucleotide triphosphate hydrolases"/>
    <property type="match status" value="1"/>
</dbReference>
<dbReference type="Proteomes" id="UP000274131">
    <property type="component" value="Unassembled WGS sequence"/>
</dbReference>
<name>A0A0N4VCX8_ENTVE</name>
<dbReference type="InterPro" id="IPR051055">
    <property type="entry name" value="PIF1_helicase"/>
</dbReference>
<feature type="domain" description="DNA helicase Pif1-like DEAD-box helicase" evidence="2">
    <location>
        <begin position="168"/>
        <end position="360"/>
    </location>
</feature>
<proteinExistence type="inferred from homology"/>
<keyword evidence="1" id="KW-0234">DNA repair</keyword>
<dbReference type="InterPro" id="IPR049163">
    <property type="entry name" value="Pif1-like_2B_dom"/>
</dbReference>
<dbReference type="InterPro" id="IPR027417">
    <property type="entry name" value="P-loop_NTPase"/>
</dbReference>
<dbReference type="STRING" id="51028.A0A0N4VCX8"/>
<dbReference type="AlphaFoldDB" id="A0A0N4VCX8"/>
<comment type="catalytic activity">
    <reaction evidence="1">
        <text>ATP + H2O = ADP + phosphate + H(+)</text>
        <dbReference type="Rhea" id="RHEA:13065"/>
        <dbReference type="ChEBI" id="CHEBI:15377"/>
        <dbReference type="ChEBI" id="CHEBI:15378"/>
        <dbReference type="ChEBI" id="CHEBI:30616"/>
        <dbReference type="ChEBI" id="CHEBI:43474"/>
        <dbReference type="ChEBI" id="CHEBI:456216"/>
        <dbReference type="EC" id="5.6.2.3"/>
    </reaction>
</comment>
<keyword evidence="1" id="KW-0378">Hydrolase</keyword>
<dbReference type="CDD" id="cd18037">
    <property type="entry name" value="DEXSc_Pif1_like"/>
    <property type="match status" value="1"/>
</dbReference>
<reference evidence="6" key="1">
    <citation type="submission" date="2017-02" db="UniProtKB">
        <authorList>
            <consortium name="WormBaseParasite"/>
        </authorList>
    </citation>
    <scope>IDENTIFICATION</scope>
</reference>
<dbReference type="InterPro" id="IPR010285">
    <property type="entry name" value="DNA_helicase_pif1-like_DEAD"/>
</dbReference>
<dbReference type="GO" id="GO:0005524">
    <property type="term" value="F:ATP binding"/>
    <property type="evidence" value="ECO:0007669"/>
    <property type="project" value="UniProtKB-KW"/>
</dbReference>
<reference evidence="4 5" key="2">
    <citation type="submission" date="2018-10" db="EMBL/GenBank/DDBJ databases">
        <authorList>
            <consortium name="Pathogen Informatics"/>
        </authorList>
    </citation>
    <scope>NUCLEOTIDE SEQUENCE [LARGE SCALE GENOMIC DNA]</scope>
</reference>
<dbReference type="GO" id="GO:0016787">
    <property type="term" value="F:hydrolase activity"/>
    <property type="evidence" value="ECO:0007669"/>
    <property type="project" value="UniProtKB-KW"/>
</dbReference>
<dbReference type="Pfam" id="PF21530">
    <property type="entry name" value="Pif1_2B_dom"/>
    <property type="match status" value="1"/>
</dbReference>
<dbReference type="GO" id="GO:0043139">
    <property type="term" value="F:5'-3' DNA helicase activity"/>
    <property type="evidence" value="ECO:0007669"/>
    <property type="project" value="UniProtKB-EC"/>
</dbReference>
<dbReference type="FunFam" id="3.40.50.300:FF:000805">
    <property type="entry name" value="ATP-dependent DNA helicase PIF1"/>
    <property type="match status" value="1"/>
</dbReference>
<dbReference type="EMBL" id="UXUI01009165">
    <property type="protein sequence ID" value="VDD93174.1"/>
    <property type="molecule type" value="Genomic_DNA"/>
</dbReference>
<evidence type="ECO:0000259" key="3">
    <source>
        <dbReference type="Pfam" id="PF21530"/>
    </source>
</evidence>
<dbReference type="PANTHER" id="PTHR47642:SF7">
    <property type="entry name" value="ATP-DEPENDENT DNA HELICASE PIF1"/>
    <property type="match status" value="1"/>
</dbReference>
<keyword evidence="1" id="KW-0547">Nucleotide-binding</keyword>
<dbReference type="SUPFAM" id="SSF52540">
    <property type="entry name" value="P-loop containing nucleoside triphosphate hydrolases"/>
    <property type="match status" value="2"/>
</dbReference>
<dbReference type="EC" id="5.6.2.3" evidence="1"/>
<evidence type="ECO:0000313" key="6">
    <source>
        <dbReference type="WBParaSite" id="EVEC_0000844101-mRNA-1"/>
    </source>
</evidence>
<evidence type="ECO:0000313" key="4">
    <source>
        <dbReference type="EMBL" id="VDD93174.1"/>
    </source>
</evidence>
<organism evidence="6">
    <name type="scientific">Enterobius vermicularis</name>
    <name type="common">Human pinworm</name>
    <dbReference type="NCBI Taxonomy" id="51028"/>
    <lineage>
        <taxon>Eukaryota</taxon>
        <taxon>Metazoa</taxon>
        <taxon>Ecdysozoa</taxon>
        <taxon>Nematoda</taxon>
        <taxon>Chromadorea</taxon>
        <taxon>Rhabditida</taxon>
        <taxon>Spirurina</taxon>
        <taxon>Oxyuridomorpha</taxon>
        <taxon>Oxyuroidea</taxon>
        <taxon>Oxyuridae</taxon>
        <taxon>Enterobius</taxon>
    </lineage>
</organism>
<evidence type="ECO:0000313" key="5">
    <source>
        <dbReference type="Proteomes" id="UP000274131"/>
    </source>
</evidence>
<evidence type="ECO:0000259" key="2">
    <source>
        <dbReference type="Pfam" id="PF05970"/>
    </source>
</evidence>
<dbReference type="WBParaSite" id="EVEC_0000844101-mRNA-1">
    <property type="protein sequence ID" value="EVEC_0000844101-mRNA-1"/>
    <property type="gene ID" value="EVEC_0000844101"/>
</dbReference>
<keyword evidence="1" id="KW-0227">DNA damage</keyword>
<dbReference type="CDD" id="cd18809">
    <property type="entry name" value="SF1_C_RecD"/>
    <property type="match status" value="1"/>
</dbReference>
<keyword evidence="5" id="KW-1185">Reference proteome</keyword>
<dbReference type="OrthoDB" id="272985at2759"/>
<accession>A0A0N4VCX8</accession>